<keyword evidence="1" id="KW-0238">DNA-binding</keyword>
<comment type="caution">
    <text evidence="4">The sequence shown here is derived from an EMBL/GenBank/DDBJ whole genome shotgun (WGS) entry which is preliminary data.</text>
</comment>
<feature type="region of interest" description="Disordered" evidence="2">
    <location>
        <begin position="1"/>
        <end position="25"/>
    </location>
</feature>
<sequence length="361" mass="40964">MPKAKAPGGKKKKAPAAATAASASTKKIKFMTRKEANFLLMESELKVQNAQKHLATARDICDRAGLSVDSPIVVVEGPETTGGHSNTDHMVIRTGNERQDRIAELKRALLRRARAMQPEHRGEDRWDKPRIPGERRRRIFRERDRPEAPPEPPHTGFVVFVGQMTVKMRHDRPDQPHDQSRVVSEIAKIWRVSMSEEERAYYNQFATEARNEFDKQVVEYRATGSFRPSHSFSRLEGTNIWIRKHFQNGLEKEISQYPTAQFPKRPAAFDEAYNQREERSVLRRKLKLKGLVNNDGTLKNGLDFEELLQIEREKNQQQQEGSEASGNSGGDMDETTGNENSEDMIMAGDDAIGMDGNIVAV</sequence>
<evidence type="ECO:0000256" key="1">
    <source>
        <dbReference type="PROSITE-ProRule" id="PRU00267"/>
    </source>
</evidence>
<dbReference type="AlphaFoldDB" id="A0AAD2CS22"/>
<gene>
    <name evidence="4" type="ORF">CYCCA115_LOCUS8875</name>
</gene>
<keyword evidence="1" id="KW-0539">Nucleus</keyword>
<proteinExistence type="predicted"/>
<evidence type="ECO:0000256" key="2">
    <source>
        <dbReference type="SAM" id="MobiDB-lite"/>
    </source>
</evidence>
<dbReference type="GO" id="GO:0003677">
    <property type="term" value="F:DNA binding"/>
    <property type="evidence" value="ECO:0007669"/>
    <property type="project" value="UniProtKB-UniRule"/>
</dbReference>
<feature type="DNA-binding region" description="HMG box" evidence="1">
    <location>
        <begin position="150"/>
        <end position="221"/>
    </location>
</feature>
<dbReference type="InterPro" id="IPR036910">
    <property type="entry name" value="HMG_box_dom_sf"/>
</dbReference>
<protein>
    <recommendedName>
        <fullName evidence="3">HMG box domain-containing protein</fullName>
    </recommendedName>
</protein>
<organism evidence="4 5">
    <name type="scientific">Cylindrotheca closterium</name>
    <dbReference type="NCBI Taxonomy" id="2856"/>
    <lineage>
        <taxon>Eukaryota</taxon>
        <taxon>Sar</taxon>
        <taxon>Stramenopiles</taxon>
        <taxon>Ochrophyta</taxon>
        <taxon>Bacillariophyta</taxon>
        <taxon>Bacillariophyceae</taxon>
        <taxon>Bacillariophycidae</taxon>
        <taxon>Bacillariales</taxon>
        <taxon>Bacillariaceae</taxon>
        <taxon>Cylindrotheca</taxon>
    </lineage>
</organism>
<dbReference type="InterPro" id="IPR009071">
    <property type="entry name" value="HMG_box_dom"/>
</dbReference>
<dbReference type="PROSITE" id="PS50118">
    <property type="entry name" value="HMG_BOX_2"/>
    <property type="match status" value="1"/>
</dbReference>
<evidence type="ECO:0000259" key="3">
    <source>
        <dbReference type="PROSITE" id="PS50118"/>
    </source>
</evidence>
<dbReference type="EMBL" id="CAKOGP040001224">
    <property type="protein sequence ID" value="CAJ1944413.1"/>
    <property type="molecule type" value="Genomic_DNA"/>
</dbReference>
<dbReference type="CDD" id="cd00084">
    <property type="entry name" value="HMG-box_SF"/>
    <property type="match status" value="1"/>
</dbReference>
<dbReference type="Gene3D" id="1.10.30.10">
    <property type="entry name" value="High mobility group box domain"/>
    <property type="match status" value="1"/>
</dbReference>
<evidence type="ECO:0000313" key="5">
    <source>
        <dbReference type="Proteomes" id="UP001295423"/>
    </source>
</evidence>
<name>A0AAD2CS22_9STRA</name>
<keyword evidence="5" id="KW-1185">Reference proteome</keyword>
<dbReference type="GO" id="GO:0005634">
    <property type="term" value="C:nucleus"/>
    <property type="evidence" value="ECO:0007669"/>
    <property type="project" value="UniProtKB-UniRule"/>
</dbReference>
<feature type="compositionally biased region" description="Low complexity" evidence="2">
    <location>
        <begin position="15"/>
        <end position="25"/>
    </location>
</feature>
<dbReference type="Pfam" id="PF09011">
    <property type="entry name" value="HMG_box_2"/>
    <property type="match status" value="1"/>
</dbReference>
<dbReference type="Proteomes" id="UP001295423">
    <property type="component" value="Unassembled WGS sequence"/>
</dbReference>
<feature type="region of interest" description="Disordered" evidence="2">
    <location>
        <begin position="314"/>
        <end position="361"/>
    </location>
</feature>
<feature type="compositionally biased region" description="Polar residues" evidence="2">
    <location>
        <begin position="316"/>
        <end position="326"/>
    </location>
</feature>
<accession>A0AAD2CS22</accession>
<evidence type="ECO:0000313" key="4">
    <source>
        <dbReference type="EMBL" id="CAJ1944413.1"/>
    </source>
</evidence>
<reference evidence="4" key="1">
    <citation type="submission" date="2023-08" db="EMBL/GenBank/DDBJ databases">
        <authorList>
            <person name="Audoor S."/>
            <person name="Bilcke G."/>
        </authorList>
    </citation>
    <scope>NUCLEOTIDE SEQUENCE</scope>
</reference>
<dbReference type="SUPFAM" id="SSF47095">
    <property type="entry name" value="HMG-box"/>
    <property type="match status" value="1"/>
</dbReference>
<feature type="compositionally biased region" description="Acidic residues" evidence="2">
    <location>
        <begin position="331"/>
        <end position="342"/>
    </location>
</feature>
<feature type="domain" description="HMG box" evidence="3">
    <location>
        <begin position="150"/>
        <end position="221"/>
    </location>
</feature>